<sequence>MTMTTENQAEQQKPANENLASNYRPLGLKAVLAAALMLKPKPAPKVA</sequence>
<dbReference type="AlphaFoldDB" id="K2PZZ3"/>
<evidence type="ECO:0000313" key="2">
    <source>
        <dbReference type="EMBL" id="EKF58325.1"/>
    </source>
</evidence>
<dbReference type="EMBL" id="ALJF01000013">
    <property type="protein sequence ID" value="EKF58325.1"/>
    <property type="molecule type" value="Genomic_DNA"/>
</dbReference>
<dbReference type="Proteomes" id="UP000007123">
    <property type="component" value="Unassembled WGS sequence"/>
</dbReference>
<reference evidence="2 3" key="1">
    <citation type="journal article" date="2012" name="J. Bacteriol.">
        <title>Draft Genome Sequence of Agrobacterium albertimagni Strain AOL15.</title>
        <authorList>
            <person name="Trimble W.L."/>
            <person name="Phung le T."/>
            <person name="Meyer F."/>
            <person name="Gilbert J.A."/>
            <person name="Silver S."/>
        </authorList>
    </citation>
    <scope>NUCLEOTIDE SEQUENCE [LARGE SCALE GENOMIC DNA]</scope>
    <source>
        <strain evidence="2 3">AOL15</strain>
    </source>
</reference>
<comment type="caution">
    <text evidence="2">The sequence shown here is derived from an EMBL/GenBank/DDBJ whole genome shotgun (WGS) entry which is preliminary data.</text>
</comment>
<feature type="region of interest" description="Disordered" evidence="1">
    <location>
        <begin position="1"/>
        <end position="22"/>
    </location>
</feature>
<organism evidence="2 3">
    <name type="scientific">Agrobacterium albertimagni AOL15</name>
    <dbReference type="NCBI Taxonomy" id="1156935"/>
    <lineage>
        <taxon>Bacteria</taxon>
        <taxon>Pseudomonadati</taxon>
        <taxon>Pseudomonadota</taxon>
        <taxon>Alphaproteobacteria</taxon>
        <taxon>Hyphomicrobiales</taxon>
        <taxon>Rhizobiaceae</taxon>
        <taxon>Rhizobium/Agrobacterium group</taxon>
        <taxon>Agrobacterium</taxon>
    </lineage>
</organism>
<keyword evidence="3" id="KW-1185">Reference proteome</keyword>
<dbReference type="PATRIC" id="fig|1156935.5.peg.3462"/>
<accession>K2PZZ3</accession>
<feature type="compositionally biased region" description="Polar residues" evidence="1">
    <location>
        <begin position="1"/>
        <end position="21"/>
    </location>
</feature>
<evidence type="ECO:0000256" key="1">
    <source>
        <dbReference type="SAM" id="MobiDB-lite"/>
    </source>
</evidence>
<dbReference type="STRING" id="1156935.QWE_17023"/>
<gene>
    <name evidence="2" type="ORF">QWE_17023</name>
</gene>
<protein>
    <submittedName>
        <fullName evidence="2">Uncharacterized protein</fullName>
    </submittedName>
</protein>
<name>K2PZZ3_9HYPH</name>
<evidence type="ECO:0000313" key="3">
    <source>
        <dbReference type="Proteomes" id="UP000007123"/>
    </source>
</evidence>
<proteinExistence type="predicted"/>